<accession>A0A318T8D1</accession>
<sequence length="102" mass="11189">MPHQGAEQRVAALLEQESSIKQWLDQIGALGRDHRGHIVVRGLSVEEAEEFLRLRPLVQAPDSGLTQPGLAQATERYGALRSKLEAALQEEAIARLSSWGGH</sequence>
<evidence type="ECO:0000313" key="1">
    <source>
        <dbReference type="EMBL" id="PYE99997.1"/>
    </source>
</evidence>
<proteinExistence type="predicted"/>
<reference evidence="1 2" key="1">
    <citation type="submission" date="2018-06" db="EMBL/GenBank/DDBJ databases">
        <title>Genomic Encyclopedia of Archaeal and Bacterial Type Strains, Phase II (KMG-II): from individual species to whole genera.</title>
        <authorList>
            <person name="Goeker M."/>
        </authorList>
    </citation>
    <scope>NUCLEOTIDE SEQUENCE [LARGE SCALE GENOMIC DNA]</scope>
    <source>
        <strain evidence="1 2">JCM 11668</strain>
    </source>
</reference>
<gene>
    <name evidence="1" type="ORF">BJ122_13217</name>
</gene>
<keyword evidence="2" id="KW-1185">Reference proteome</keyword>
<comment type="caution">
    <text evidence="1">The sequence shown here is derived from an EMBL/GenBank/DDBJ whole genome shotgun (WGS) entry which is preliminary data.</text>
</comment>
<dbReference type="RefSeq" id="WP_110782563.1">
    <property type="nucleotide sequence ID" value="NZ_QJTI01000032.1"/>
</dbReference>
<dbReference type="OrthoDB" id="8138830at2"/>
<dbReference type="EMBL" id="QJTI01000032">
    <property type="protein sequence ID" value="PYE99997.1"/>
    <property type="molecule type" value="Genomic_DNA"/>
</dbReference>
<dbReference type="Proteomes" id="UP000248148">
    <property type="component" value="Unassembled WGS sequence"/>
</dbReference>
<organism evidence="1 2">
    <name type="scientific">Rhodopseudomonas faecalis</name>
    <dbReference type="NCBI Taxonomy" id="99655"/>
    <lineage>
        <taxon>Bacteria</taxon>
        <taxon>Pseudomonadati</taxon>
        <taxon>Pseudomonadota</taxon>
        <taxon>Alphaproteobacteria</taxon>
        <taxon>Hyphomicrobiales</taxon>
        <taxon>Nitrobacteraceae</taxon>
        <taxon>Rhodopseudomonas</taxon>
    </lineage>
</organism>
<protein>
    <submittedName>
        <fullName evidence="1">Uncharacterized protein</fullName>
    </submittedName>
</protein>
<dbReference type="AlphaFoldDB" id="A0A318T8D1"/>
<evidence type="ECO:0000313" key="2">
    <source>
        <dbReference type="Proteomes" id="UP000248148"/>
    </source>
</evidence>
<name>A0A318T8D1_9BRAD</name>